<feature type="transmembrane region" description="Helical" evidence="1">
    <location>
        <begin position="115"/>
        <end position="132"/>
    </location>
</feature>
<gene>
    <name evidence="2" type="primary">orf155</name>
</gene>
<evidence type="ECO:0000313" key="2">
    <source>
        <dbReference type="EMBL" id="QGP74774.1"/>
    </source>
</evidence>
<proteinExistence type="predicted"/>
<accession>A0A650AWG7</accession>
<sequence>MTTEHSTIAICVLAVIAIPLGTFIGISAFKKCTRVPINTLHRSGDIELQYIEPSRPEQIYNRLDLEDQFSYYDRITSWPPSYNTGPILSYRSGTIPSYYTQDRFYINSCLENENITNLYLWFVLVLSIINFFNKYNNSNYSFIIFKLFLILLGFS</sequence>
<organism evidence="2">
    <name type="scientific">Russula griseocarnosa</name>
    <dbReference type="NCBI Taxonomy" id="466936"/>
    <lineage>
        <taxon>Eukaryota</taxon>
        <taxon>Fungi</taxon>
        <taxon>Dikarya</taxon>
        <taxon>Basidiomycota</taxon>
        <taxon>Agaricomycotina</taxon>
        <taxon>Agaricomycetes</taxon>
        <taxon>Russulales</taxon>
        <taxon>Russulaceae</taxon>
        <taxon>Russula</taxon>
    </lineage>
</organism>
<evidence type="ECO:0000256" key="1">
    <source>
        <dbReference type="SAM" id="Phobius"/>
    </source>
</evidence>
<feature type="transmembrane region" description="Helical" evidence="1">
    <location>
        <begin position="138"/>
        <end position="154"/>
    </location>
</feature>
<keyword evidence="1" id="KW-0812">Transmembrane</keyword>
<name>A0A650AWG7_9AGAM</name>
<geneLocation type="mitochondrion" evidence="2"/>
<keyword evidence="2" id="KW-0496">Mitochondrion</keyword>
<reference evidence="2" key="1">
    <citation type="submission" date="2019-09" db="EMBL/GenBank/DDBJ databases">
        <title>The complete mitochondrial genome of a wild edible mushroom, Russula griseocarnosa.</title>
        <authorList>
            <person name="Yu F."/>
        </authorList>
    </citation>
    <scope>NUCLEOTIDE SEQUENCE</scope>
</reference>
<keyword evidence="1" id="KW-1133">Transmembrane helix</keyword>
<dbReference type="AlphaFoldDB" id="A0A650AWG7"/>
<keyword evidence="1" id="KW-0472">Membrane</keyword>
<feature type="transmembrane region" description="Helical" evidence="1">
    <location>
        <begin position="6"/>
        <end position="29"/>
    </location>
</feature>
<dbReference type="EMBL" id="MN427435">
    <property type="protein sequence ID" value="QGP74774.1"/>
    <property type="molecule type" value="Genomic_DNA"/>
</dbReference>
<protein>
    <submittedName>
        <fullName evidence="2">Uncharacterized protein</fullName>
    </submittedName>
</protein>